<dbReference type="Proteomes" id="UP000481454">
    <property type="component" value="Unassembled WGS sequence"/>
</dbReference>
<protein>
    <submittedName>
        <fullName evidence="1">Uncharacterized protein</fullName>
    </submittedName>
</protein>
<dbReference type="EMBL" id="JAALLZ010000006">
    <property type="protein sequence ID" value="NGU31036.1"/>
    <property type="molecule type" value="Genomic_DNA"/>
</dbReference>
<name>A0AAP6WPW8_CLOPF</name>
<dbReference type="AlphaFoldDB" id="A0AAP6WPW8"/>
<proteinExistence type="predicted"/>
<gene>
    <name evidence="1" type="ORF">G6Z34_13170</name>
</gene>
<reference evidence="1 2" key="1">
    <citation type="submission" date="2020-02" db="EMBL/GenBank/DDBJ databases">
        <title>Genomic Insights into the Phylogeny and Genetic Plasticity of the Human and Animal Enteric Pathogen Clostridium perfringens.</title>
        <authorList>
            <person name="Feng Y."/>
            <person name="Hu Y."/>
        </authorList>
    </citation>
    <scope>NUCLEOTIDE SEQUENCE [LARGE SCALE GENOMIC DNA]</scope>
    <source>
        <strain evidence="1 2">CP-40</strain>
    </source>
</reference>
<evidence type="ECO:0000313" key="2">
    <source>
        <dbReference type="Proteomes" id="UP000481454"/>
    </source>
</evidence>
<comment type="caution">
    <text evidence="1">The sequence shown here is derived from an EMBL/GenBank/DDBJ whole genome shotgun (WGS) entry which is preliminary data.</text>
</comment>
<evidence type="ECO:0000313" key="1">
    <source>
        <dbReference type="EMBL" id="NGU31036.1"/>
    </source>
</evidence>
<sequence>MSYYAGQYNKDIPLSNKATMSMNIKRYLVDRINKNQDIVRYCRYLTKTPLLEMGIDYKDKVVEQPDLDCGLLKPLSEHRDEEGNYTEYTNVETRGKILIPYAFDSNLMVKEQLFIFVSNSYAAFSNVYNTGEYTFDIVITYSPTYNVLDPYGDERSLMIVDRICKMFDDMYPENSETAEDIGDVQLNVRAIEERKVGTNGTMARVVKIVAKPITNRELVNHA</sequence>
<dbReference type="RefSeq" id="WP_164800976.1">
    <property type="nucleotide sequence ID" value="NZ_JAALLZ010000006.1"/>
</dbReference>
<organism evidence="1 2">
    <name type="scientific">Clostridium perfringens</name>
    <dbReference type="NCBI Taxonomy" id="1502"/>
    <lineage>
        <taxon>Bacteria</taxon>
        <taxon>Bacillati</taxon>
        <taxon>Bacillota</taxon>
        <taxon>Clostridia</taxon>
        <taxon>Eubacteriales</taxon>
        <taxon>Clostridiaceae</taxon>
        <taxon>Clostridium</taxon>
    </lineage>
</organism>
<accession>A0AAP6WPW8</accession>